<feature type="transmembrane region" description="Helical" evidence="5">
    <location>
        <begin position="164"/>
        <end position="181"/>
    </location>
</feature>
<name>X0Q418_RHOWR</name>
<sequence length="540" mass="56009">MSTSELLLAQSATLRAPDIEYGQLAPMLIVFGVAVAGVLVEAFLPRRGRYSSHLVLALGGLTAAFVAVVMLAGTSDSAVGGAVAVDGPTLFLQGTILLISIPAILLIAERSVDSGVGAATAEVTAASAAEPEGGTDAFTPQAFAVPGSVAEREATKNAPGHTEVFPLTLFAVGGMLLFPASNDLLTMFVALEVLSLPLYLLCGLARRRRLLSQEAALKYFLLGAFSSAFFLFGVALLYGYAGTVELPLIGDALARGTDDKTLALIGTALLSVGLLFKIGAVPFHSWIPDVYQGAPTPITAFMAAATKVAAVGAMLRIFYVALPDLRADWRPVMWGVAILTMVVGAVMAVTQNDVKRMLAYSSVAHAGFILTGLVAANRAGLSSTMFYLLAYGFSTLGAFAVVTLVRDSRGEATDLSRWAGLGRRSPLVGGVFALFLLAFAGIPLTSGFVSKFAVFQAAIEGGAVPLVLVGVVSSAIAAFFYVRVIVLMFFSEPQSDAPTIVVPSMFTAAAIAVGVVVTVVLGILPQGALDLADQAAVFFR</sequence>
<evidence type="ECO:0000256" key="3">
    <source>
        <dbReference type="ARBA" id="ARBA00022989"/>
    </source>
</evidence>
<dbReference type="AlphaFoldDB" id="X0Q418"/>
<dbReference type="Pfam" id="PF00361">
    <property type="entry name" value="Proton_antipo_M"/>
    <property type="match status" value="1"/>
</dbReference>
<dbReference type="InterPro" id="IPR001750">
    <property type="entry name" value="ND/Mrp_TM"/>
</dbReference>
<keyword evidence="5" id="KW-1278">Translocase</keyword>
<feature type="transmembrane region" description="Helical" evidence="5">
    <location>
        <begin position="24"/>
        <end position="44"/>
    </location>
</feature>
<dbReference type="RefSeq" id="WP_037231608.1">
    <property type="nucleotide sequence ID" value="NZ_BAWF01000018.1"/>
</dbReference>
<keyword evidence="4 5" id="KW-0472">Membrane</keyword>
<feature type="transmembrane region" description="Helical" evidence="5">
    <location>
        <begin position="187"/>
        <end position="205"/>
    </location>
</feature>
<evidence type="ECO:0000256" key="1">
    <source>
        <dbReference type="ARBA" id="ARBA00004127"/>
    </source>
</evidence>
<reference evidence="8 9" key="1">
    <citation type="submission" date="2014-02" db="EMBL/GenBank/DDBJ databases">
        <title>Whole genome shotgun sequence of Rhodococcus wratislaviensis NBRC 100605.</title>
        <authorList>
            <person name="Hosoyama A."/>
            <person name="Tsuchikane K."/>
            <person name="Yoshida I."/>
            <person name="Ohji S."/>
            <person name="Ichikawa N."/>
            <person name="Yamazoe A."/>
            <person name="Fujita N."/>
        </authorList>
    </citation>
    <scope>NUCLEOTIDE SEQUENCE [LARGE SCALE GENOMIC DNA]</scope>
    <source>
        <strain evidence="8 9">NBRC 100605</strain>
    </source>
</reference>
<proteinExistence type="inferred from homology"/>
<dbReference type="HAMAP" id="MF_00445">
    <property type="entry name" value="NDH1_NuoN_1"/>
    <property type="match status" value="1"/>
</dbReference>
<dbReference type="PANTHER" id="PTHR22773">
    <property type="entry name" value="NADH DEHYDROGENASE"/>
    <property type="match status" value="1"/>
</dbReference>
<keyword evidence="5" id="KW-0520">NAD</keyword>
<evidence type="ECO:0000313" key="8">
    <source>
        <dbReference type="EMBL" id="GAF45211.1"/>
    </source>
</evidence>
<feature type="transmembrane region" description="Helical" evidence="5">
    <location>
        <begin position="502"/>
        <end position="524"/>
    </location>
</feature>
<evidence type="ECO:0000256" key="6">
    <source>
        <dbReference type="RuleBase" id="RU000320"/>
    </source>
</evidence>
<evidence type="ECO:0000256" key="5">
    <source>
        <dbReference type="HAMAP-Rule" id="MF_00445"/>
    </source>
</evidence>
<keyword evidence="5" id="KW-0874">Quinone</keyword>
<gene>
    <name evidence="5 8" type="primary">nuoN</name>
    <name evidence="8" type="ORF">RW1_018_01200</name>
</gene>
<feature type="transmembrane region" description="Helical" evidence="5">
    <location>
        <begin position="298"/>
        <end position="319"/>
    </location>
</feature>
<feature type="transmembrane region" description="Helical" evidence="5">
    <location>
        <begin position="261"/>
        <end position="286"/>
    </location>
</feature>
<evidence type="ECO:0000256" key="2">
    <source>
        <dbReference type="ARBA" id="ARBA00022692"/>
    </source>
</evidence>
<dbReference type="NCBIfam" id="NF004441">
    <property type="entry name" value="PRK05777.1-4"/>
    <property type="match status" value="1"/>
</dbReference>
<evidence type="ECO:0000259" key="7">
    <source>
        <dbReference type="Pfam" id="PF00361"/>
    </source>
</evidence>
<feature type="transmembrane region" description="Helical" evidence="5">
    <location>
        <begin position="51"/>
        <end position="70"/>
    </location>
</feature>
<organism evidence="8 9">
    <name type="scientific">Rhodococcus wratislaviensis NBRC 100605</name>
    <dbReference type="NCBI Taxonomy" id="1219028"/>
    <lineage>
        <taxon>Bacteria</taxon>
        <taxon>Bacillati</taxon>
        <taxon>Actinomycetota</taxon>
        <taxon>Actinomycetes</taxon>
        <taxon>Mycobacteriales</taxon>
        <taxon>Nocardiaceae</taxon>
        <taxon>Rhodococcus</taxon>
    </lineage>
</organism>
<dbReference type="NCBIfam" id="TIGR01770">
    <property type="entry name" value="NDH_I_N"/>
    <property type="match status" value="1"/>
</dbReference>
<feature type="transmembrane region" description="Helical" evidence="5">
    <location>
        <begin position="426"/>
        <end position="446"/>
    </location>
</feature>
<dbReference type="GO" id="GO:0042773">
    <property type="term" value="P:ATP synthesis coupled electron transport"/>
    <property type="evidence" value="ECO:0007669"/>
    <property type="project" value="InterPro"/>
</dbReference>
<accession>X0Q418</accession>
<feature type="transmembrane region" description="Helical" evidence="5">
    <location>
        <begin position="357"/>
        <end position="379"/>
    </location>
</feature>
<protein>
    <recommendedName>
        <fullName evidence="5">NADH-quinone oxidoreductase subunit N</fullName>
        <ecNumber evidence="5">7.1.1.-</ecNumber>
    </recommendedName>
    <alternativeName>
        <fullName evidence="5">NADH dehydrogenase I subunit N</fullName>
    </alternativeName>
    <alternativeName>
        <fullName evidence="5">NDH-1 subunit N</fullName>
    </alternativeName>
</protein>
<feature type="transmembrane region" description="Helical" evidence="5">
    <location>
        <begin position="217"/>
        <end position="241"/>
    </location>
</feature>
<feature type="domain" description="NADH:quinone oxidoreductase/Mrp antiporter transmembrane" evidence="7">
    <location>
        <begin position="181"/>
        <end position="476"/>
    </location>
</feature>
<keyword evidence="3 5" id="KW-1133">Transmembrane helix</keyword>
<feature type="transmembrane region" description="Helical" evidence="5">
    <location>
        <begin position="90"/>
        <end position="108"/>
    </location>
</feature>
<feature type="transmembrane region" description="Helical" evidence="5">
    <location>
        <begin position="385"/>
        <end position="405"/>
    </location>
</feature>
<comment type="catalytic activity">
    <reaction evidence="5">
        <text>a quinone + NADH + 5 H(+)(in) = a quinol + NAD(+) + 4 H(+)(out)</text>
        <dbReference type="Rhea" id="RHEA:57888"/>
        <dbReference type="ChEBI" id="CHEBI:15378"/>
        <dbReference type="ChEBI" id="CHEBI:24646"/>
        <dbReference type="ChEBI" id="CHEBI:57540"/>
        <dbReference type="ChEBI" id="CHEBI:57945"/>
        <dbReference type="ChEBI" id="CHEBI:132124"/>
    </reaction>
</comment>
<dbReference type="GO" id="GO:0048038">
    <property type="term" value="F:quinone binding"/>
    <property type="evidence" value="ECO:0007669"/>
    <property type="project" value="UniProtKB-KW"/>
</dbReference>
<comment type="subunit">
    <text evidence="5">NDH-1 is composed of 14 different subunits. Subunits NuoA, H, J, K, L, M, N constitute the membrane sector of the complex.</text>
</comment>
<dbReference type="InterPro" id="IPR010096">
    <property type="entry name" value="NADH-Q_OxRdtase_suN/2"/>
</dbReference>
<keyword evidence="5" id="KW-1003">Cell membrane</keyword>
<comment type="caution">
    <text evidence="8">The sequence shown here is derived from an EMBL/GenBank/DDBJ whole genome shotgun (WGS) entry which is preliminary data.</text>
</comment>
<evidence type="ECO:0000313" key="9">
    <source>
        <dbReference type="Proteomes" id="UP000019491"/>
    </source>
</evidence>
<keyword evidence="5" id="KW-0813">Transport</keyword>
<comment type="function">
    <text evidence="5">NDH-1 shuttles electrons from NADH, via FMN and iron-sulfur (Fe-S) centers, to quinones in the respiratory chain. The immediate electron acceptor for the enzyme in this species is believed to be a menaquinone. Couples the redox reaction to proton translocation (for every two electrons transferred, four hydrogen ions are translocated across the cytoplasmic membrane), and thus conserves the redox energy in a proton gradient.</text>
</comment>
<comment type="similarity">
    <text evidence="5">Belongs to the complex I subunit 2 family.</text>
</comment>
<feature type="transmembrane region" description="Helical" evidence="5">
    <location>
        <begin position="466"/>
        <end position="490"/>
    </location>
</feature>
<dbReference type="OrthoDB" id="9811718at2"/>
<dbReference type="GO" id="GO:0012505">
    <property type="term" value="C:endomembrane system"/>
    <property type="evidence" value="ECO:0007669"/>
    <property type="project" value="UniProtKB-SubCell"/>
</dbReference>
<dbReference type="GO" id="GO:0005886">
    <property type="term" value="C:plasma membrane"/>
    <property type="evidence" value="ECO:0007669"/>
    <property type="project" value="UniProtKB-SubCell"/>
</dbReference>
<dbReference type="GO" id="GO:0050136">
    <property type="term" value="F:NADH dehydrogenase (quinone) (non-electrogenic) activity"/>
    <property type="evidence" value="ECO:0007669"/>
    <property type="project" value="UniProtKB-UniRule"/>
</dbReference>
<dbReference type="EC" id="7.1.1.-" evidence="5"/>
<feature type="transmembrane region" description="Helical" evidence="5">
    <location>
        <begin position="331"/>
        <end position="350"/>
    </location>
</feature>
<dbReference type="Proteomes" id="UP000019491">
    <property type="component" value="Unassembled WGS sequence"/>
</dbReference>
<keyword evidence="9" id="KW-1185">Reference proteome</keyword>
<comment type="subcellular location">
    <subcellularLocation>
        <location evidence="5">Cell membrane</location>
        <topology evidence="5">Multi-pass membrane protein</topology>
    </subcellularLocation>
    <subcellularLocation>
        <location evidence="1">Endomembrane system</location>
        <topology evidence="1">Multi-pass membrane protein</topology>
    </subcellularLocation>
    <subcellularLocation>
        <location evidence="6">Membrane</location>
        <topology evidence="6">Multi-pass membrane protein</topology>
    </subcellularLocation>
</comment>
<keyword evidence="2 5" id="KW-0812">Transmembrane</keyword>
<dbReference type="EMBL" id="BAWF01000018">
    <property type="protein sequence ID" value="GAF45211.1"/>
    <property type="molecule type" value="Genomic_DNA"/>
</dbReference>
<dbReference type="GO" id="GO:0008137">
    <property type="term" value="F:NADH dehydrogenase (ubiquinone) activity"/>
    <property type="evidence" value="ECO:0007669"/>
    <property type="project" value="InterPro"/>
</dbReference>
<evidence type="ECO:0000256" key="4">
    <source>
        <dbReference type="ARBA" id="ARBA00023136"/>
    </source>
</evidence>